<keyword evidence="3 4" id="KW-0378">Hydrolase</keyword>
<dbReference type="AlphaFoldDB" id="A0AAE3G8B0"/>
<dbReference type="RefSeq" id="WP_253766306.1">
    <property type="nucleotide sequence ID" value="NZ_JAMTCK010000001.1"/>
</dbReference>
<evidence type="ECO:0000313" key="8">
    <source>
        <dbReference type="Proteomes" id="UP001206128"/>
    </source>
</evidence>
<dbReference type="InterPro" id="IPR050309">
    <property type="entry name" value="Type-B_Carboxylest/Lipase"/>
</dbReference>
<protein>
    <recommendedName>
        <fullName evidence="4">Carboxylic ester hydrolase</fullName>
        <ecNumber evidence="4">3.1.1.-</ecNumber>
    </recommendedName>
</protein>
<dbReference type="EMBL" id="JAMTCK010000001">
    <property type="protein sequence ID" value="MCP2163561.1"/>
    <property type="molecule type" value="Genomic_DNA"/>
</dbReference>
<keyword evidence="8" id="KW-1185">Reference proteome</keyword>
<feature type="region of interest" description="Disordered" evidence="5">
    <location>
        <begin position="43"/>
        <end position="62"/>
    </location>
</feature>
<evidence type="ECO:0000256" key="5">
    <source>
        <dbReference type="SAM" id="MobiDB-lite"/>
    </source>
</evidence>
<comment type="caution">
    <text evidence="7">The sequence shown here is derived from an EMBL/GenBank/DDBJ whole genome shotgun (WGS) entry which is preliminary data.</text>
</comment>
<dbReference type="Pfam" id="PF00135">
    <property type="entry name" value="COesterase"/>
    <property type="match status" value="1"/>
</dbReference>
<reference evidence="7" key="1">
    <citation type="submission" date="2022-06" db="EMBL/GenBank/DDBJ databases">
        <title>Genomic Encyclopedia of Archaeal and Bacterial Type Strains, Phase II (KMG-II): from individual species to whole genera.</title>
        <authorList>
            <person name="Goeker M."/>
        </authorList>
    </citation>
    <scope>NUCLEOTIDE SEQUENCE</scope>
    <source>
        <strain evidence="7">DSM 43935</strain>
    </source>
</reference>
<evidence type="ECO:0000256" key="4">
    <source>
        <dbReference type="RuleBase" id="RU361235"/>
    </source>
</evidence>
<dbReference type="SUPFAM" id="SSF53474">
    <property type="entry name" value="alpha/beta-Hydrolases"/>
    <property type="match status" value="1"/>
</dbReference>
<evidence type="ECO:0000256" key="2">
    <source>
        <dbReference type="ARBA" id="ARBA00010515"/>
    </source>
</evidence>
<dbReference type="InterPro" id="IPR019826">
    <property type="entry name" value="Carboxylesterase_B_AS"/>
</dbReference>
<evidence type="ECO:0000259" key="6">
    <source>
        <dbReference type="Pfam" id="PF00135"/>
    </source>
</evidence>
<accession>A0AAE3G8B0</accession>
<comment type="similarity">
    <text evidence="1 4">Belongs to the type-B carboxylesterase/lipase family.</text>
</comment>
<dbReference type="GO" id="GO:0016787">
    <property type="term" value="F:hydrolase activity"/>
    <property type="evidence" value="ECO:0007669"/>
    <property type="project" value="UniProtKB-KW"/>
</dbReference>
<dbReference type="Proteomes" id="UP001206128">
    <property type="component" value="Unassembled WGS sequence"/>
</dbReference>
<evidence type="ECO:0000256" key="1">
    <source>
        <dbReference type="ARBA" id="ARBA00005964"/>
    </source>
</evidence>
<dbReference type="PROSITE" id="PS01173">
    <property type="entry name" value="LIPASE_GDXG_HIS"/>
    <property type="match status" value="1"/>
</dbReference>
<proteinExistence type="inferred from homology"/>
<organism evidence="7 8">
    <name type="scientific">Goodfellowiella coeruleoviolacea</name>
    <dbReference type="NCBI Taxonomy" id="334858"/>
    <lineage>
        <taxon>Bacteria</taxon>
        <taxon>Bacillati</taxon>
        <taxon>Actinomycetota</taxon>
        <taxon>Actinomycetes</taxon>
        <taxon>Pseudonocardiales</taxon>
        <taxon>Pseudonocardiaceae</taxon>
        <taxon>Goodfellowiella</taxon>
    </lineage>
</organism>
<feature type="domain" description="Carboxylesterase type B" evidence="6">
    <location>
        <begin position="3"/>
        <end position="482"/>
    </location>
</feature>
<dbReference type="InterPro" id="IPR002168">
    <property type="entry name" value="Lipase_GDXG_HIS_AS"/>
</dbReference>
<comment type="similarity">
    <text evidence="2">Belongs to the 'GDXG' lipolytic enzyme family.</text>
</comment>
<evidence type="ECO:0000313" key="7">
    <source>
        <dbReference type="EMBL" id="MCP2163561.1"/>
    </source>
</evidence>
<dbReference type="PROSITE" id="PS00122">
    <property type="entry name" value="CARBOXYLESTERASE_B_1"/>
    <property type="match status" value="1"/>
</dbReference>
<dbReference type="InterPro" id="IPR002018">
    <property type="entry name" value="CarbesteraseB"/>
</dbReference>
<dbReference type="InterPro" id="IPR029058">
    <property type="entry name" value="AB_hydrolase_fold"/>
</dbReference>
<sequence>MSAPLVPTTSGRVRGAQRSDGTTVFWNIPYAATPAGAGRFAAPTPAPSWSGVRDATSPGPTAPAPVRGGFGDLDMRPILGPGWFPGPDYLGVNVWTPDPSAAGLPVLVFVHGGGFVAGSARAAVADGTGFARRGVVLVTLNYRLNAAGWLHLPDAPANRGLLDVLAALTWVRDNIAGFGGDPDNITLFGQSAGATIVGAAVATAPTGLFRRAISQSGSGLGAFSTAQAALVTRALADQLGVSPDLAGFADLPDERIIAALPAVAGLDVTATGETDPLLKLTSFGLVAGTDTLPGQPAHQVAAGHGADVDLLLGVNSDEANLYLVPTGTLDQITDSDLTAMAARAHRDPERLVRTYRARRPAASVGQLHAAIMTDGLFGAGTRALAEAHAAHPGSGTHLYEFAWRSGAFDGTLGTPHSADLPFVFNTTDIPALLGPHALLGPDEPPAELAERMQRTWVDFATTGDPGWPGYDTVHRPTMRIADTWERVDDPRPEERLVWT</sequence>
<dbReference type="PANTHER" id="PTHR11559">
    <property type="entry name" value="CARBOXYLESTERASE"/>
    <property type="match status" value="1"/>
</dbReference>
<name>A0AAE3G8B0_9PSEU</name>
<dbReference type="Gene3D" id="3.40.50.1820">
    <property type="entry name" value="alpha/beta hydrolase"/>
    <property type="match status" value="1"/>
</dbReference>
<evidence type="ECO:0000256" key="3">
    <source>
        <dbReference type="ARBA" id="ARBA00022801"/>
    </source>
</evidence>
<gene>
    <name evidence="7" type="ORF">LX83_000401</name>
</gene>
<dbReference type="EC" id="3.1.1.-" evidence="4"/>